<dbReference type="Gene3D" id="3.30.700.10">
    <property type="entry name" value="Glycoprotein, Type 4 Pilin"/>
    <property type="match status" value="1"/>
</dbReference>
<reference evidence="2 3" key="1">
    <citation type="submission" date="2016-09" db="EMBL/GenBank/DDBJ databases">
        <title>Photobacterium proteolyticum sp. nov. a protease producing bacterium isolated from ocean sediments of Laizhou Bay.</title>
        <authorList>
            <person name="Li Y."/>
        </authorList>
    </citation>
    <scope>NUCLEOTIDE SEQUENCE [LARGE SCALE GENOMIC DNA]</scope>
    <source>
        <strain evidence="2 3">13-12</strain>
    </source>
</reference>
<dbReference type="Pfam" id="PF07963">
    <property type="entry name" value="N_methyl"/>
    <property type="match status" value="1"/>
</dbReference>
<accession>A0A1Q9GZ83</accession>
<sequence length="167" mass="17166">MKRQGGFTLIELVVVIVILGILAVTAAPKFMNFQDDARIASLQGLKGGIDGGASIVYGKAALTGKESATGGDVEGITTEYGYPAASTTGIKKAVTGLDSDDWVMAFDTEGTAPNTTNHGAFTLKGKAPSTVNYANIKATNCYVKYDEATGTQATSAAKTTIVTTGCN</sequence>
<evidence type="ECO:0000256" key="1">
    <source>
        <dbReference type="SAM" id="Phobius"/>
    </source>
</evidence>
<keyword evidence="1" id="KW-1133">Transmembrane helix</keyword>
<proteinExistence type="predicted"/>
<dbReference type="EMBL" id="MJIL01000047">
    <property type="protein sequence ID" value="OLQ80461.1"/>
    <property type="molecule type" value="Genomic_DNA"/>
</dbReference>
<keyword evidence="3" id="KW-1185">Reference proteome</keyword>
<evidence type="ECO:0000313" key="3">
    <source>
        <dbReference type="Proteomes" id="UP000186905"/>
    </source>
</evidence>
<organism evidence="2 3">
    <name type="scientific">Photobacterium proteolyticum</name>
    <dbReference type="NCBI Taxonomy" id="1903952"/>
    <lineage>
        <taxon>Bacteria</taxon>
        <taxon>Pseudomonadati</taxon>
        <taxon>Pseudomonadota</taxon>
        <taxon>Gammaproteobacteria</taxon>
        <taxon>Vibrionales</taxon>
        <taxon>Vibrionaceae</taxon>
        <taxon>Photobacterium</taxon>
    </lineage>
</organism>
<dbReference type="OrthoDB" id="5902365at2"/>
<feature type="transmembrane region" description="Helical" evidence="1">
    <location>
        <begin position="7"/>
        <end position="27"/>
    </location>
</feature>
<evidence type="ECO:0000313" key="2">
    <source>
        <dbReference type="EMBL" id="OLQ80461.1"/>
    </source>
</evidence>
<dbReference type="SUPFAM" id="SSF54523">
    <property type="entry name" value="Pili subunits"/>
    <property type="match status" value="1"/>
</dbReference>
<dbReference type="PROSITE" id="PS00409">
    <property type="entry name" value="PROKAR_NTER_METHYL"/>
    <property type="match status" value="1"/>
</dbReference>
<dbReference type="InterPro" id="IPR012902">
    <property type="entry name" value="N_methyl_site"/>
</dbReference>
<comment type="caution">
    <text evidence="2">The sequence shown here is derived from an EMBL/GenBank/DDBJ whole genome shotgun (WGS) entry which is preliminary data.</text>
</comment>
<keyword evidence="1" id="KW-0812">Transmembrane</keyword>
<gene>
    <name evidence="2" type="ORF">BIT28_17180</name>
</gene>
<name>A0A1Q9GZ83_9GAMM</name>
<dbReference type="AlphaFoldDB" id="A0A1Q9GZ83"/>
<dbReference type="NCBIfam" id="TIGR02532">
    <property type="entry name" value="IV_pilin_GFxxxE"/>
    <property type="match status" value="1"/>
</dbReference>
<dbReference type="Proteomes" id="UP000186905">
    <property type="component" value="Unassembled WGS sequence"/>
</dbReference>
<dbReference type="InterPro" id="IPR045584">
    <property type="entry name" value="Pilin-like"/>
</dbReference>
<protein>
    <submittedName>
        <fullName evidence="2">MSHA biogenesis protein MshA</fullName>
    </submittedName>
</protein>
<keyword evidence="1" id="KW-0472">Membrane</keyword>
<dbReference type="RefSeq" id="WP_075762415.1">
    <property type="nucleotide sequence ID" value="NZ_MJIL01000047.1"/>
</dbReference>
<dbReference type="STRING" id="1903952.BIT28_17180"/>